<feature type="signal peptide" evidence="1">
    <location>
        <begin position="1"/>
        <end position="32"/>
    </location>
</feature>
<organism evidence="2 3">
    <name type="scientific">Roseateles aquatilis</name>
    <dbReference type="NCBI Taxonomy" id="431061"/>
    <lineage>
        <taxon>Bacteria</taxon>
        <taxon>Pseudomonadati</taxon>
        <taxon>Pseudomonadota</taxon>
        <taxon>Betaproteobacteria</taxon>
        <taxon>Burkholderiales</taxon>
        <taxon>Sphaerotilaceae</taxon>
        <taxon>Roseateles</taxon>
    </lineage>
</organism>
<proteinExistence type="predicted"/>
<keyword evidence="1" id="KW-0732">Signal</keyword>
<sequence>MNTTTTRTPIKSLVHATLGAMLAVLSVGAAQAAPDDLARVEVSGRRPGEMPRTDVRANCPGVDAAIIQRVSALQYRTREEGLSTISFRLNGATVGEVHQSEGPDVYRQALRRAVASLQCTGPARDSLFVMQVRFRNDEDGTDPGNRVALVEFAPPAAGTASTVASAAGR</sequence>
<dbReference type="RefSeq" id="WP_088382753.1">
    <property type="nucleotide sequence ID" value="NZ_NIOF01000001.1"/>
</dbReference>
<dbReference type="AlphaFoldDB" id="A0A246JLX8"/>
<feature type="chain" id="PRO_5012309363" description="TonB C-terminal domain-containing protein" evidence="1">
    <location>
        <begin position="33"/>
        <end position="169"/>
    </location>
</feature>
<evidence type="ECO:0000313" key="3">
    <source>
        <dbReference type="Proteomes" id="UP000197468"/>
    </source>
</evidence>
<evidence type="ECO:0008006" key="4">
    <source>
        <dbReference type="Google" id="ProtNLM"/>
    </source>
</evidence>
<reference evidence="2 3" key="1">
    <citation type="journal article" date="2008" name="Int. J. Syst. Evol. Microbiol.">
        <title>Description of Roseateles aquatilis sp. nov. and Roseateles terrae sp. nov., in the class Betaproteobacteria, and emended description of the genus Roseateles.</title>
        <authorList>
            <person name="Gomila M."/>
            <person name="Bowien B."/>
            <person name="Falsen E."/>
            <person name="Moore E.R."/>
            <person name="Lalucat J."/>
        </authorList>
    </citation>
    <scope>NUCLEOTIDE SEQUENCE [LARGE SCALE GENOMIC DNA]</scope>
    <source>
        <strain evidence="2 3">CCUG 48205</strain>
    </source>
</reference>
<evidence type="ECO:0000256" key="1">
    <source>
        <dbReference type="SAM" id="SignalP"/>
    </source>
</evidence>
<keyword evidence="3" id="KW-1185">Reference proteome</keyword>
<name>A0A246JLX8_9BURK</name>
<dbReference type="OrthoDB" id="9154323at2"/>
<protein>
    <recommendedName>
        <fullName evidence="4">TonB C-terminal domain-containing protein</fullName>
    </recommendedName>
</protein>
<comment type="caution">
    <text evidence="2">The sequence shown here is derived from an EMBL/GenBank/DDBJ whole genome shotgun (WGS) entry which is preliminary data.</text>
</comment>
<gene>
    <name evidence="2" type="ORF">CDN99_03875</name>
</gene>
<dbReference type="EMBL" id="NIOF01000001">
    <property type="protein sequence ID" value="OWQ93607.1"/>
    <property type="molecule type" value="Genomic_DNA"/>
</dbReference>
<accession>A0A246JLX8</accession>
<evidence type="ECO:0000313" key="2">
    <source>
        <dbReference type="EMBL" id="OWQ93607.1"/>
    </source>
</evidence>
<dbReference type="Proteomes" id="UP000197468">
    <property type="component" value="Unassembled WGS sequence"/>
</dbReference>